<dbReference type="FunFam" id="3.10.250.10:FF:000002">
    <property type="entry name" value="Scavenger receptor cysteine-rich type 1 protein M130"/>
    <property type="match status" value="1"/>
</dbReference>
<keyword evidence="11" id="KW-0325">Glycoprotein</keyword>
<evidence type="ECO:0000256" key="7">
    <source>
        <dbReference type="ARBA" id="ARBA00022737"/>
    </source>
</evidence>
<comment type="caution">
    <text evidence="12">Lacks conserved residue(s) required for the propagation of feature annotation.</text>
</comment>
<feature type="non-terminal residue" evidence="14">
    <location>
        <position position="1"/>
    </location>
</feature>
<dbReference type="GO" id="GO:0005886">
    <property type="term" value="C:plasma membrane"/>
    <property type="evidence" value="ECO:0007669"/>
    <property type="project" value="UniProtKB-SubCell"/>
</dbReference>
<organism evidence="14 15">
    <name type="scientific">Aegithalos caudatus</name>
    <name type="common">Long-tailed tit</name>
    <name type="synonym">Acredula caudata</name>
    <dbReference type="NCBI Taxonomy" id="73327"/>
    <lineage>
        <taxon>Eukaryota</taxon>
        <taxon>Metazoa</taxon>
        <taxon>Chordata</taxon>
        <taxon>Craniata</taxon>
        <taxon>Vertebrata</taxon>
        <taxon>Euteleostomi</taxon>
        <taxon>Archelosauria</taxon>
        <taxon>Archosauria</taxon>
        <taxon>Dinosauria</taxon>
        <taxon>Saurischia</taxon>
        <taxon>Theropoda</taxon>
        <taxon>Coelurosauria</taxon>
        <taxon>Aves</taxon>
        <taxon>Neognathae</taxon>
        <taxon>Neoaves</taxon>
        <taxon>Telluraves</taxon>
        <taxon>Australaves</taxon>
        <taxon>Passeriformes</taxon>
        <taxon>Sylvioidea</taxon>
        <taxon>Aegithalidae</taxon>
        <taxon>Aegithalos</taxon>
    </lineage>
</organism>
<evidence type="ECO:0000256" key="11">
    <source>
        <dbReference type="ARBA" id="ARBA00023180"/>
    </source>
</evidence>
<feature type="domain" description="SRCR" evidence="13">
    <location>
        <begin position="7"/>
        <end position="107"/>
    </location>
</feature>
<feature type="domain" description="SRCR" evidence="13">
    <location>
        <begin position="454"/>
        <end position="554"/>
    </location>
</feature>
<feature type="non-terminal residue" evidence="14">
    <location>
        <position position="659"/>
    </location>
</feature>
<keyword evidence="10 12" id="KW-1015">Disulfide bond</keyword>
<evidence type="ECO:0000256" key="6">
    <source>
        <dbReference type="ARBA" id="ARBA00022729"/>
    </source>
</evidence>
<keyword evidence="7" id="KW-0677">Repeat</keyword>
<feature type="disulfide bond" evidence="12">
    <location>
        <begin position="628"/>
        <end position="638"/>
    </location>
</feature>
<dbReference type="FunFam" id="3.10.250.10:FF:000012">
    <property type="entry name" value="CD163 molecule like 1"/>
    <property type="match status" value="1"/>
</dbReference>
<evidence type="ECO:0000256" key="5">
    <source>
        <dbReference type="ARBA" id="ARBA00022692"/>
    </source>
</evidence>
<dbReference type="AlphaFoldDB" id="A0A850XTA3"/>
<protein>
    <submittedName>
        <fullName evidence="14">C163A protein</fullName>
    </submittedName>
</protein>
<dbReference type="GO" id="GO:0005737">
    <property type="term" value="C:cytoplasm"/>
    <property type="evidence" value="ECO:0007669"/>
    <property type="project" value="UniProtKB-ARBA"/>
</dbReference>
<keyword evidence="15" id="KW-1185">Reference proteome</keyword>
<comment type="subcellular location">
    <subcellularLocation>
        <location evidence="1">Cell membrane</location>
        <topology evidence="1">Single-pass type I membrane protein</topology>
    </subcellularLocation>
    <subcellularLocation>
        <location evidence="2">Secreted</location>
    </subcellularLocation>
</comment>
<feature type="disulfide bond" evidence="12">
    <location>
        <begin position="478"/>
        <end position="542"/>
    </location>
</feature>
<evidence type="ECO:0000256" key="2">
    <source>
        <dbReference type="ARBA" id="ARBA00004613"/>
    </source>
</evidence>
<keyword evidence="4" id="KW-0964">Secreted</keyword>
<dbReference type="Proteomes" id="UP000628412">
    <property type="component" value="Unassembled WGS sequence"/>
</dbReference>
<feature type="disulfide bond" evidence="12">
    <location>
        <begin position="76"/>
        <end position="86"/>
    </location>
</feature>
<dbReference type="EMBL" id="WEIU01003887">
    <property type="protein sequence ID" value="NWH85011.1"/>
    <property type="molecule type" value="Genomic_DNA"/>
</dbReference>
<dbReference type="GO" id="GO:0031638">
    <property type="term" value="P:zymogen activation"/>
    <property type="evidence" value="ECO:0007669"/>
    <property type="project" value="TreeGrafter"/>
</dbReference>
<feature type="disulfide bond" evidence="12">
    <location>
        <begin position="374"/>
        <end position="438"/>
    </location>
</feature>
<dbReference type="PANTHER" id="PTHR48071:SF27">
    <property type="entry name" value="SCAVENGER RECEPTOR CYSTEINE-RICH TYPE 1 PROTEIN M130-LIKE"/>
    <property type="match status" value="1"/>
</dbReference>
<accession>A0A850XTA3</accession>
<sequence>SEGADELRLSNGTGPCSGRVEVKHEEQWGTVCDGDWTIKDAEVVCKQLQCGFAVKALNRAPFGQGTGPTWLYRVDCHGDEPALWNCTHTGWGAFTCPHYFDIGVICSGFSDLRLTGGDTSCSGHLKVKREDTWATVCFSHIDFKTASVICNELECGQAVDTLRGTHFGDTHELIWQEEFHCVGNETYLADCPRSLHQTDTCSHDATVVCSGYGGYRLANGNTTCSGRVELLHGGTWGTLCDYLWDLPAANIFCQQLDCGVALLIPSGFVDGNGPIWRDAFHCEGTEACLWDCAQVTLGNPTCSAKEVATVTCSGKSGGQLMLCNTSHYQTVPAGISEDVGVICSGSRQMRLVNGTNRCAGRVELYHHGIWGTICDDNWGLSDANVVCKQLGCGHAIEAFVSAHYGEGSGQIWLDDVNCTGAESDLWACPSRPWGQHNCQHKEDAGVLCSDFLALRLVNGHDCAGRVEVFYNGTWGSLCSNSMSQLTAATMCKHLGCGEGGGIEVDFKYGRGSGPTWLDHIECTEHHSSLWQCQSDPWDPQSCSNRAEETHITCIDREKLRVMGGEGECSGRVEMWHQGSWGTICDDAWDVADANVVCRQLGCGSAVSALSEAAFGEGTGPIWLEKVHCKGTELSLWDCPAKPLFGRNCDHKEDAAVNCS</sequence>
<feature type="disulfide bond" evidence="12">
    <location>
        <begin position="282"/>
        <end position="292"/>
    </location>
</feature>
<dbReference type="FunFam" id="3.10.250.10:FF:000004">
    <property type="entry name" value="Scavenger receptor cysteine-rich type 1 protein M130"/>
    <property type="match status" value="2"/>
</dbReference>
<dbReference type="GO" id="GO:0005615">
    <property type="term" value="C:extracellular space"/>
    <property type="evidence" value="ECO:0007669"/>
    <property type="project" value="TreeGrafter"/>
</dbReference>
<dbReference type="GO" id="GO:0004252">
    <property type="term" value="F:serine-type endopeptidase activity"/>
    <property type="evidence" value="ECO:0007669"/>
    <property type="project" value="TreeGrafter"/>
</dbReference>
<feature type="disulfide bond" evidence="12">
    <location>
        <begin position="418"/>
        <end position="428"/>
    </location>
</feature>
<dbReference type="Pfam" id="PF00530">
    <property type="entry name" value="SRCR"/>
    <property type="match status" value="6"/>
</dbReference>
<feature type="disulfide bond" evidence="12">
    <location>
        <begin position="597"/>
        <end position="658"/>
    </location>
</feature>
<feature type="disulfide bond" evidence="12">
    <location>
        <begin position="584"/>
        <end position="648"/>
    </location>
</feature>
<gene>
    <name evidence="14" type="primary">Cd163_0</name>
    <name evidence="14" type="ORF">AEGCAU_R12895</name>
</gene>
<evidence type="ECO:0000256" key="3">
    <source>
        <dbReference type="ARBA" id="ARBA00022475"/>
    </source>
</evidence>
<feature type="domain" description="SRCR" evidence="13">
    <location>
        <begin position="112"/>
        <end position="210"/>
    </location>
</feature>
<dbReference type="PROSITE" id="PS50287">
    <property type="entry name" value="SRCR_2"/>
    <property type="match status" value="6"/>
</dbReference>
<evidence type="ECO:0000256" key="12">
    <source>
        <dbReference type="PROSITE-ProRule" id="PRU00196"/>
    </source>
</evidence>
<evidence type="ECO:0000256" key="10">
    <source>
        <dbReference type="ARBA" id="ARBA00023157"/>
    </source>
</evidence>
<dbReference type="Gene3D" id="3.10.250.10">
    <property type="entry name" value="SRCR-like domain"/>
    <property type="match status" value="6"/>
</dbReference>
<feature type="disulfide bond" evidence="12">
    <location>
        <begin position="181"/>
        <end position="191"/>
    </location>
</feature>
<evidence type="ECO:0000259" key="13">
    <source>
        <dbReference type="PROSITE" id="PS50287"/>
    </source>
</evidence>
<dbReference type="InterPro" id="IPR001190">
    <property type="entry name" value="SRCR"/>
</dbReference>
<feature type="domain" description="SRCR" evidence="13">
    <location>
        <begin position="559"/>
        <end position="659"/>
    </location>
</feature>
<feature type="domain" description="SRCR" evidence="13">
    <location>
        <begin position="215"/>
        <end position="313"/>
    </location>
</feature>
<keyword evidence="6" id="KW-0732">Signal</keyword>
<dbReference type="PANTHER" id="PTHR48071">
    <property type="entry name" value="SRCR DOMAIN-CONTAINING PROTEIN"/>
    <property type="match status" value="1"/>
</dbReference>
<reference evidence="14" key="1">
    <citation type="submission" date="2019-10" db="EMBL/GenBank/DDBJ databases">
        <title>Bird 10,000 Genomes (B10K) Project - Family phase.</title>
        <authorList>
            <person name="Zhang G."/>
        </authorList>
    </citation>
    <scope>NUCLEOTIDE SEQUENCE</scope>
    <source>
        <strain evidence="14">B10K-DU-002-10</strain>
        <tissue evidence="14">Muscle</tissue>
    </source>
</reference>
<dbReference type="FunFam" id="3.10.250.10:FF:000006">
    <property type="entry name" value="neurotrypsin isoform X2"/>
    <property type="match status" value="2"/>
</dbReference>
<dbReference type="InterPro" id="IPR036772">
    <property type="entry name" value="SRCR-like_dom_sf"/>
</dbReference>
<proteinExistence type="predicted"/>
<evidence type="ECO:0000256" key="1">
    <source>
        <dbReference type="ARBA" id="ARBA00004251"/>
    </source>
</evidence>
<feature type="domain" description="SRCR" evidence="13">
    <location>
        <begin position="349"/>
        <end position="449"/>
    </location>
</feature>
<feature type="disulfide bond" evidence="12">
    <location>
        <begin position="522"/>
        <end position="532"/>
    </location>
</feature>
<keyword evidence="3" id="KW-1003">Cell membrane</keyword>
<dbReference type="PRINTS" id="PR00258">
    <property type="entry name" value="SPERACTRCPTR"/>
</dbReference>
<dbReference type="SUPFAM" id="SSF56487">
    <property type="entry name" value="SRCR-like"/>
    <property type="match status" value="6"/>
</dbReference>
<dbReference type="PROSITE" id="PS00420">
    <property type="entry name" value="SRCR_1"/>
    <property type="match status" value="2"/>
</dbReference>
<feature type="disulfide bond" evidence="12">
    <location>
        <begin position="387"/>
        <end position="448"/>
    </location>
</feature>
<evidence type="ECO:0000313" key="15">
    <source>
        <dbReference type="Proteomes" id="UP000628412"/>
    </source>
</evidence>
<keyword evidence="9" id="KW-0472">Membrane</keyword>
<comment type="caution">
    <text evidence="14">The sequence shown here is derived from an EMBL/GenBank/DDBJ whole genome shotgun (WGS) entry which is preliminary data.</text>
</comment>
<name>A0A850XTA3_AEGCA</name>
<evidence type="ECO:0000256" key="8">
    <source>
        <dbReference type="ARBA" id="ARBA00022989"/>
    </source>
</evidence>
<evidence type="ECO:0000256" key="9">
    <source>
        <dbReference type="ARBA" id="ARBA00023136"/>
    </source>
</evidence>
<keyword evidence="8" id="KW-1133">Transmembrane helix</keyword>
<feature type="disulfide bond" evidence="12">
    <location>
        <begin position="137"/>
        <end position="201"/>
    </location>
</feature>
<keyword evidence="5" id="KW-0812">Transmembrane</keyword>
<feature type="disulfide bond" evidence="12">
    <location>
        <begin position="32"/>
        <end position="96"/>
    </location>
</feature>
<evidence type="ECO:0000256" key="4">
    <source>
        <dbReference type="ARBA" id="ARBA00022525"/>
    </source>
</evidence>
<dbReference type="SMART" id="SM00202">
    <property type="entry name" value="SR"/>
    <property type="match status" value="6"/>
</dbReference>
<evidence type="ECO:0000313" key="14">
    <source>
        <dbReference type="EMBL" id="NWH85011.1"/>
    </source>
</evidence>
<feature type="disulfide bond" evidence="12">
    <location>
        <begin position="45"/>
        <end position="106"/>
    </location>
</feature>